<reference evidence="1 2" key="1">
    <citation type="submission" date="2016-10" db="EMBL/GenBank/DDBJ databases">
        <authorList>
            <person name="de Groot N.N."/>
        </authorList>
    </citation>
    <scope>NUCLEOTIDE SEQUENCE [LARGE SCALE GENOMIC DNA]</scope>
    <source>
        <strain evidence="1 2">CGMCC 1.7054</strain>
    </source>
</reference>
<dbReference type="STRING" id="574650.SAMN04487966_11315"/>
<dbReference type="EMBL" id="FPCG01000013">
    <property type="protein sequence ID" value="SFV24730.1"/>
    <property type="molecule type" value="Genomic_DNA"/>
</dbReference>
<evidence type="ECO:0000313" key="2">
    <source>
        <dbReference type="Proteomes" id="UP000198881"/>
    </source>
</evidence>
<organism evidence="1 2">
    <name type="scientific">Micrococcus terreus</name>
    <dbReference type="NCBI Taxonomy" id="574650"/>
    <lineage>
        <taxon>Bacteria</taxon>
        <taxon>Bacillati</taxon>
        <taxon>Actinomycetota</taxon>
        <taxon>Actinomycetes</taxon>
        <taxon>Micrococcales</taxon>
        <taxon>Micrococcaceae</taxon>
        <taxon>Micrococcus</taxon>
    </lineage>
</organism>
<dbReference type="Proteomes" id="UP000198881">
    <property type="component" value="Unassembled WGS sequence"/>
</dbReference>
<keyword evidence="2" id="KW-1185">Reference proteome</keyword>
<dbReference type="RefSeq" id="WP_245760819.1">
    <property type="nucleotide sequence ID" value="NZ_FPCG01000013.1"/>
</dbReference>
<gene>
    <name evidence="1" type="ORF">SAMN04487966_11315</name>
</gene>
<dbReference type="AlphaFoldDB" id="A0A1I7MS29"/>
<accession>A0A1I7MS29</accession>
<evidence type="ECO:0008006" key="3">
    <source>
        <dbReference type="Google" id="ProtNLM"/>
    </source>
</evidence>
<dbReference type="InterPro" id="IPR011200">
    <property type="entry name" value="UCP012608"/>
</dbReference>
<dbReference type="Pfam" id="PF10094">
    <property type="entry name" value="DUF2332"/>
    <property type="match status" value="1"/>
</dbReference>
<proteinExistence type="predicted"/>
<protein>
    <recommendedName>
        <fullName evidence="3">DUF2332 domain-containing protein</fullName>
    </recommendedName>
</protein>
<evidence type="ECO:0000313" key="1">
    <source>
        <dbReference type="EMBL" id="SFV24730.1"/>
    </source>
</evidence>
<name>A0A1I7MS29_9MICC</name>
<sequence>MFGAAAGLCLLPDHYAYRYRTDAFGATGADRTTDISATVSLPGLEPPVLDCELRGDWTTTSAEPDRGWLGPPSGIPPVAWRAGLDLNPLDAADPDTTAWLQTLVWPEHHERRARLRQAGALAAQVKPRILPGDLSEPGVPALHRLVEQVPGDLTLVVFHTAVLAYLPDDARLALADTLRELPGHWVSQEGVNVLPDVHRGAAEAAAEMTEPFFVQSVDGEPTALVGPHGAWIQPL</sequence>